<keyword evidence="8" id="KW-1185">Reference proteome</keyword>
<dbReference type="InterPro" id="IPR010071">
    <property type="entry name" value="AA_adenyl_dom"/>
</dbReference>
<keyword evidence="5" id="KW-0472">Membrane</keyword>
<accession>A0A1Q8CKA3</accession>
<dbReference type="EMBL" id="MSIE01000049">
    <property type="protein sequence ID" value="OLF14781.1"/>
    <property type="molecule type" value="Genomic_DNA"/>
</dbReference>
<dbReference type="SMART" id="SM00823">
    <property type="entry name" value="PKS_PP"/>
    <property type="match status" value="1"/>
</dbReference>
<keyword evidence="3" id="KW-0808">Transferase</keyword>
<keyword evidence="5" id="KW-0812">Transmembrane</keyword>
<evidence type="ECO:0000256" key="2">
    <source>
        <dbReference type="ARBA" id="ARBA00022553"/>
    </source>
</evidence>
<dbReference type="PANTHER" id="PTHR45527">
    <property type="entry name" value="NONRIBOSOMAL PEPTIDE SYNTHETASE"/>
    <property type="match status" value="1"/>
</dbReference>
<dbReference type="InterPro" id="IPR018357">
    <property type="entry name" value="Hexapep_transf_CS"/>
</dbReference>
<reference evidence="7 8" key="1">
    <citation type="submission" date="2016-12" db="EMBL/GenBank/DDBJ databases">
        <title>The draft genome sequence of Actinophytocola sp. 11-183.</title>
        <authorList>
            <person name="Wang W."/>
            <person name="Yuan L."/>
        </authorList>
    </citation>
    <scope>NUCLEOTIDE SEQUENCE [LARGE SCALE GENOMIC DNA]</scope>
    <source>
        <strain evidence="7 8">11-183</strain>
    </source>
</reference>
<evidence type="ECO:0000313" key="8">
    <source>
        <dbReference type="Proteomes" id="UP000185596"/>
    </source>
</evidence>
<dbReference type="InterPro" id="IPR020806">
    <property type="entry name" value="PKS_PP-bd"/>
</dbReference>
<dbReference type="InterPro" id="IPR042099">
    <property type="entry name" value="ANL_N_sf"/>
</dbReference>
<dbReference type="SUPFAM" id="SSF51161">
    <property type="entry name" value="Trimeric LpxA-like enzymes"/>
    <property type="match status" value="3"/>
</dbReference>
<dbReference type="Pfam" id="PF00501">
    <property type="entry name" value="AMP-binding"/>
    <property type="match status" value="1"/>
</dbReference>
<dbReference type="InterPro" id="IPR000873">
    <property type="entry name" value="AMP-dep_synth/lig_dom"/>
</dbReference>
<feature type="transmembrane region" description="Helical" evidence="5">
    <location>
        <begin position="1107"/>
        <end position="1132"/>
    </location>
</feature>
<dbReference type="NCBIfam" id="TIGR02353">
    <property type="entry name" value="NRPS_term_dom"/>
    <property type="match status" value="1"/>
</dbReference>
<keyword evidence="1" id="KW-0596">Phosphopantetheine</keyword>
<feature type="domain" description="Carrier" evidence="6">
    <location>
        <begin position="513"/>
        <end position="587"/>
    </location>
</feature>
<dbReference type="PROSITE" id="PS00101">
    <property type="entry name" value="HEXAPEP_TRANSFERASES"/>
    <property type="match status" value="1"/>
</dbReference>
<dbReference type="Gene3D" id="3.30.300.30">
    <property type="match status" value="1"/>
</dbReference>
<evidence type="ECO:0000313" key="7">
    <source>
        <dbReference type="EMBL" id="OLF14781.1"/>
    </source>
</evidence>
<keyword evidence="2" id="KW-0597">Phosphoprotein</keyword>
<dbReference type="PROSITE" id="PS00455">
    <property type="entry name" value="AMP_BINDING"/>
    <property type="match status" value="1"/>
</dbReference>
<keyword evidence="5" id="KW-1133">Transmembrane helix</keyword>
<comment type="caution">
    <text evidence="7">The sequence shown here is derived from an EMBL/GenBank/DDBJ whole genome shotgun (WGS) entry which is preliminary data.</text>
</comment>
<evidence type="ECO:0000256" key="3">
    <source>
        <dbReference type="ARBA" id="ARBA00022679"/>
    </source>
</evidence>
<keyword evidence="4" id="KW-0677">Repeat</keyword>
<organism evidence="7 8">
    <name type="scientific">Actinophytocola xanthii</name>
    <dbReference type="NCBI Taxonomy" id="1912961"/>
    <lineage>
        <taxon>Bacteria</taxon>
        <taxon>Bacillati</taxon>
        <taxon>Actinomycetota</taxon>
        <taxon>Actinomycetes</taxon>
        <taxon>Pseudonocardiales</taxon>
        <taxon>Pseudonocardiaceae</taxon>
    </lineage>
</organism>
<proteinExistence type="predicted"/>
<dbReference type="InterPro" id="IPR020845">
    <property type="entry name" value="AMP-binding_CS"/>
</dbReference>
<dbReference type="GO" id="GO:0016740">
    <property type="term" value="F:transferase activity"/>
    <property type="evidence" value="ECO:0007669"/>
    <property type="project" value="UniProtKB-KW"/>
</dbReference>
<gene>
    <name evidence="7" type="ORF">BU204_25595</name>
</gene>
<dbReference type="OrthoDB" id="2472181at2"/>
<protein>
    <submittedName>
        <fullName evidence="7">Amino acid adenylation protein</fullName>
    </submittedName>
</protein>
<evidence type="ECO:0000259" key="6">
    <source>
        <dbReference type="PROSITE" id="PS50075"/>
    </source>
</evidence>
<dbReference type="SUPFAM" id="SSF47336">
    <property type="entry name" value="ACP-like"/>
    <property type="match status" value="1"/>
</dbReference>
<dbReference type="Gene3D" id="1.10.1200.10">
    <property type="entry name" value="ACP-like"/>
    <property type="match status" value="1"/>
</dbReference>
<dbReference type="InterPro" id="IPR036736">
    <property type="entry name" value="ACP-like_sf"/>
</dbReference>
<dbReference type="GO" id="GO:0005737">
    <property type="term" value="C:cytoplasm"/>
    <property type="evidence" value="ECO:0007669"/>
    <property type="project" value="TreeGrafter"/>
</dbReference>
<dbReference type="PANTHER" id="PTHR45527:SF1">
    <property type="entry name" value="FATTY ACID SYNTHASE"/>
    <property type="match status" value="1"/>
</dbReference>
<evidence type="ECO:0000256" key="1">
    <source>
        <dbReference type="ARBA" id="ARBA00022450"/>
    </source>
</evidence>
<dbReference type="InterPro" id="IPR012728">
    <property type="entry name" value="Pls/PosA_C"/>
</dbReference>
<dbReference type="SUPFAM" id="SSF56801">
    <property type="entry name" value="Acetyl-CoA synthetase-like"/>
    <property type="match status" value="1"/>
</dbReference>
<feature type="transmembrane region" description="Helical" evidence="5">
    <location>
        <begin position="874"/>
        <end position="897"/>
    </location>
</feature>
<dbReference type="InterPro" id="IPR009081">
    <property type="entry name" value="PP-bd_ACP"/>
</dbReference>
<dbReference type="PROSITE" id="PS50075">
    <property type="entry name" value="CARRIER"/>
    <property type="match status" value="1"/>
</dbReference>
<dbReference type="Pfam" id="PF00550">
    <property type="entry name" value="PP-binding"/>
    <property type="match status" value="1"/>
</dbReference>
<sequence length="1286" mass="134180">MTAVYDQLDSLLGPLAPPLGRFDGAAATPAHTLVDVLADTAARHPHAAAIDAATGTLTYVELLAVVDALAERLASAGIGVGDRVGIRVPSGTADLYVAILAVLTAGAAYVPVDAEDPDERADLVFGEAEVCAVLGADQELTLRGPAGGRPGGPGPDDDAWIIFTSGSTGKPKGVAVTHRNAAAFVDAEAGLFCTAEPIGPDDRVLAGLSVAFDASCEEMWLAWRNGACLVPAPRWLVRTGVDLGPWLVEQEITVVSTVPTLVALWPAEALDDVRLLILGGEACPAELAERLSVEGREVWNTYGPTEATVVACAARLGGEGPVRIGLPLAGWDLAVVDFSTDPAGEVVPMGGTGELVIGGVGLARYLDPAKDAEKYASLPALGWDRAYRSGDLVRAEPEGLVFLGRADEQVKLGGRRIELGEVDAALQALPHVTGAAAAVRTTASGTQLLVGYLVTAADFDQAGALSRLREALPAALVPRLAVVDTLPTRTSGKVDRAALPWPLRTDQADENPVELDGTQAWLAGRWTDVLGVAPTGPATDFFSAGGGSLAAARLVSLVRAEHPTVSVSDVYHHPTLGALAARLDDLAGDHAPTRVVSPVPRAAAVVQTLLMLPLFTLVALRWTVALAALGNVLTVPWLPTASWWLVGAGWLALYSSPGRLAISAGGARLLLRGVRPGSYPRGGSVHLRLWFAEQLAERSGAADLSGSWLVHYARALGARVAPDVDLHSVPPVTGMLRLGRGSAVEPEVDLSGHWVDGDVVHIGRIRVGAGATVGARSTLFPGARVGKRAEVAPGSGVLGSVPTGQRWSGVPATKEGKAAHRWPKARPPRSRRWALAYDATSTALALLPAVAALPAVVLTVLFTRGATTLGEALGAALVAVPLATVVWLATHAVLILVSVRLLGIGLREGHHPVRGRVAWQAWATMRLMDSARVRLFPLYASLFTPVWLRALGMRVGRGVEASTVVALPAMTTIGDGAFLADDTMVAGYELGGGWLRIATVRLGKRAFLGNSGMARPGRSVPNRGLIGVLSTAPKRAKSGSSYLGMPPMRLPRVAEDAGAARTYEPPTRLLVARALVELCRVVPVMCSVALTVLLLAGLAALADRGLWLAGGFLLAGAGLVACVVAIAAKWLLVGRFRAANHPLWSAFVWRNELADTFVEVLAVPWLVGAAGGTPVMNGWLRAMGARIGRGVWCESYWLPEADLVRLGDGATVNRGCVVQTHLFHDRILRMDRVTFGAGATLGPHGIVLPGTTVGADTTVGPASLVMRGENVPAGTRWLGNPVAAWR</sequence>
<dbReference type="GO" id="GO:0031177">
    <property type="term" value="F:phosphopantetheine binding"/>
    <property type="evidence" value="ECO:0007669"/>
    <property type="project" value="InterPro"/>
</dbReference>
<dbReference type="InterPro" id="IPR045851">
    <property type="entry name" value="AMP-bd_C_sf"/>
</dbReference>
<dbReference type="Gene3D" id="3.40.50.12780">
    <property type="entry name" value="N-terminal domain of ligase-like"/>
    <property type="match status" value="1"/>
</dbReference>
<dbReference type="Proteomes" id="UP000185596">
    <property type="component" value="Unassembled WGS sequence"/>
</dbReference>
<evidence type="ECO:0000256" key="5">
    <source>
        <dbReference type="SAM" id="Phobius"/>
    </source>
</evidence>
<dbReference type="CDD" id="cd05930">
    <property type="entry name" value="A_NRPS"/>
    <property type="match status" value="1"/>
</dbReference>
<dbReference type="RefSeq" id="WP_075128298.1">
    <property type="nucleotide sequence ID" value="NZ_MSIE01000049.1"/>
</dbReference>
<feature type="transmembrane region" description="Helical" evidence="5">
    <location>
        <begin position="834"/>
        <end position="862"/>
    </location>
</feature>
<dbReference type="InterPro" id="IPR011004">
    <property type="entry name" value="Trimer_LpxA-like_sf"/>
</dbReference>
<dbReference type="GO" id="GO:0043041">
    <property type="term" value="P:amino acid activation for nonribosomal peptide biosynthetic process"/>
    <property type="evidence" value="ECO:0007669"/>
    <property type="project" value="TreeGrafter"/>
</dbReference>
<dbReference type="STRING" id="1912961.BU204_25595"/>
<name>A0A1Q8CKA3_9PSEU</name>
<dbReference type="GO" id="GO:0044550">
    <property type="term" value="P:secondary metabolite biosynthetic process"/>
    <property type="evidence" value="ECO:0007669"/>
    <property type="project" value="TreeGrafter"/>
</dbReference>
<feature type="transmembrane region" description="Helical" evidence="5">
    <location>
        <begin position="1078"/>
        <end position="1101"/>
    </location>
</feature>
<dbReference type="Gene3D" id="2.160.10.10">
    <property type="entry name" value="Hexapeptide repeat proteins"/>
    <property type="match status" value="2"/>
</dbReference>
<dbReference type="NCBIfam" id="TIGR01733">
    <property type="entry name" value="AA-adenyl-dom"/>
    <property type="match status" value="1"/>
</dbReference>
<evidence type="ECO:0000256" key="4">
    <source>
        <dbReference type="ARBA" id="ARBA00022737"/>
    </source>
</evidence>